<dbReference type="PANTHER" id="PTHR42354">
    <property type="entry name" value="C2H2-TYPE DOMAIN-CONTAINING PROTEIN"/>
    <property type="match status" value="1"/>
</dbReference>
<evidence type="ECO:0000313" key="3">
    <source>
        <dbReference type="Proteomes" id="UP000244855"/>
    </source>
</evidence>
<evidence type="ECO:0000256" key="1">
    <source>
        <dbReference type="SAM" id="MobiDB-lite"/>
    </source>
</evidence>
<feature type="compositionally biased region" description="Basic residues" evidence="1">
    <location>
        <begin position="399"/>
        <end position="416"/>
    </location>
</feature>
<sequence length="416" mass="45245">MAVVTTQNYGEAEVSSCVQNIILAFTDGLNVFKRLKERRKRKKNKHKGSGDVRDVTSEAESQLSNSLKRGPLELRDRYERGYGEKGQVFAKGDAIAHASLAETLIKLNTGLVRIIATFLNCNPKSSSFHLNYKSLISLSDASRREAVESLNQLHNRLSQSQLSLRRMAPSKSSEQTEKKRHAASRPRVNGPIVARASVKNSNQKQLVMVRPKNPRKNSTTSSSSSSSVKSPQLTAVGSSLSSPPPMDSPLGSPLPQYSPKDPFPLAVKAPAPKMSSGGKKKTASSNTKGPTMVVSPSKLDEVMPLPSTPPKKLSTNPSQPEKHTAPFPSQPITAAAVARRRLDKLTPSSYTFASDSTKLGEIPQRNWTTPWDYELAERLNAAAKEAGYYPGAPVQSGKQQKKKGSLFGFRRRAAAA</sequence>
<dbReference type="PANTHER" id="PTHR42354:SF1">
    <property type="entry name" value="C2H2-TYPE DOMAIN-CONTAINING PROTEIN"/>
    <property type="match status" value="1"/>
</dbReference>
<reference evidence="2 3" key="1">
    <citation type="journal article" date="2018" name="Sci. Rep.">
        <title>Comparative genomics provides insights into the lifestyle and reveals functional heterogeneity of dark septate endophytic fungi.</title>
        <authorList>
            <person name="Knapp D.G."/>
            <person name="Nemeth J.B."/>
            <person name="Barry K."/>
            <person name="Hainaut M."/>
            <person name="Henrissat B."/>
            <person name="Johnson J."/>
            <person name="Kuo A."/>
            <person name="Lim J.H.P."/>
            <person name="Lipzen A."/>
            <person name="Nolan M."/>
            <person name="Ohm R.A."/>
            <person name="Tamas L."/>
            <person name="Grigoriev I.V."/>
            <person name="Spatafora J.W."/>
            <person name="Nagy L.G."/>
            <person name="Kovacs G.M."/>
        </authorList>
    </citation>
    <scope>NUCLEOTIDE SEQUENCE [LARGE SCALE GENOMIC DNA]</scope>
    <source>
        <strain evidence="2 3">DSE2036</strain>
    </source>
</reference>
<proteinExistence type="predicted"/>
<accession>A0A2V1ECC4</accession>
<organism evidence="2 3">
    <name type="scientific">Periconia macrospinosa</name>
    <dbReference type="NCBI Taxonomy" id="97972"/>
    <lineage>
        <taxon>Eukaryota</taxon>
        <taxon>Fungi</taxon>
        <taxon>Dikarya</taxon>
        <taxon>Ascomycota</taxon>
        <taxon>Pezizomycotina</taxon>
        <taxon>Dothideomycetes</taxon>
        <taxon>Pleosporomycetidae</taxon>
        <taxon>Pleosporales</taxon>
        <taxon>Massarineae</taxon>
        <taxon>Periconiaceae</taxon>
        <taxon>Periconia</taxon>
    </lineage>
</organism>
<feature type="region of interest" description="Disordered" evidence="1">
    <location>
        <begin position="389"/>
        <end position="416"/>
    </location>
</feature>
<dbReference type="EMBL" id="KZ805306">
    <property type="protein sequence ID" value="PVI06905.1"/>
    <property type="molecule type" value="Genomic_DNA"/>
</dbReference>
<feature type="compositionally biased region" description="Low complexity" evidence="1">
    <location>
        <begin position="218"/>
        <end position="227"/>
    </location>
</feature>
<dbReference type="Proteomes" id="UP000244855">
    <property type="component" value="Unassembled WGS sequence"/>
</dbReference>
<gene>
    <name evidence="2" type="ORF">DM02DRAFT_667051</name>
</gene>
<dbReference type="OrthoDB" id="5226911at2759"/>
<name>A0A2V1ECC4_9PLEO</name>
<feature type="compositionally biased region" description="Polar residues" evidence="1">
    <location>
        <begin position="228"/>
        <end position="237"/>
    </location>
</feature>
<feature type="region of interest" description="Disordered" evidence="1">
    <location>
        <begin position="158"/>
        <end position="331"/>
    </location>
</feature>
<dbReference type="STRING" id="97972.A0A2V1ECC4"/>
<evidence type="ECO:0000313" key="2">
    <source>
        <dbReference type="EMBL" id="PVI06905.1"/>
    </source>
</evidence>
<keyword evidence="3" id="KW-1185">Reference proteome</keyword>
<feature type="region of interest" description="Disordered" evidence="1">
    <location>
        <begin position="38"/>
        <end position="66"/>
    </location>
</feature>
<feature type="compositionally biased region" description="Basic residues" evidence="1">
    <location>
        <begin position="38"/>
        <end position="47"/>
    </location>
</feature>
<protein>
    <submittedName>
        <fullName evidence="2">Uncharacterized protein</fullName>
    </submittedName>
</protein>
<dbReference type="AlphaFoldDB" id="A0A2V1ECC4"/>